<dbReference type="AlphaFoldDB" id="A0A2U3KNF1"/>
<organism evidence="1 2">
    <name type="scientific">Candidatus Desulfosporosinus infrequens</name>
    <dbReference type="NCBI Taxonomy" id="2043169"/>
    <lineage>
        <taxon>Bacteria</taxon>
        <taxon>Bacillati</taxon>
        <taxon>Bacillota</taxon>
        <taxon>Clostridia</taxon>
        <taxon>Eubacteriales</taxon>
        <taxon>Desulfitobacteriaceae</taxon>
        <taxon>Desulfosporosinus</taxon>
    </lineage>
</organism>
<gene>
    <name evidence="1" type="ORF">SBF1_240003</name>
</gene>
<dbReference type="EMBL" id="OMOF01000157">
    <property type="protein sequence ID" value="SPF41090.1"/>
    <property type="molecule type" value="Genomic_DNA"/>
</dbReference>
<name>A0A2U3KNF1_9FIRM</name>
<reference evidence="2" key="1">
    <citation type="submission" date="2018-02" db="EMBL/GenBank/DDBJ databases">
        <authorList>
            <person name="Hausmann B."/>
        </authorList>
    </citation>
    <scope>NUCLEOTIDE SEQUENCE [LARGE SCALE GENOMIC DNA]</scope>
    <source>
        <strain evidence="2">Peat soil MAG SbF1</strain>
    </source>
</reference>
<evidence type="ECO:0000313" key="1">
    <source>
        <dbReference type="EMBL" id="SPF41090.1"/>
    </source>
</evidence>
<protein>
    <submittedName>
        <fullName evidence="1">Uncharacterized protein</fullName>
    </submittedName>
</protein>
<sequence length="68" mass="7706">MDEQMNQVVTTCNGFIYLNVETVILSTRQMDQIFGSVSAPSVKGVNRKLHYEVGLEFTKQINLTSHFP</sequence>
<accession>A0A2U3KNF1</accession>
<evidence type="ECO:0000313" key="2">
    <source>
        <dbReference type="Proteomes" id="UP000238916"/>
    </source>
</evidence>
<proteinExistence type="predicted"/>
<dbReference type="Proteomes" id="UP000238916">
    <property type="component" value="Unassembled WGS sequence"/>
</dbReference>